<dbReference type="Pfam" id="PF00884">
    <property type="entry name" value="Sulfatase"/>
    <property type="match status" value="1"/>
</dbReference>
<protein>
    <recommendedName>
        <fullName evidence="1">Sulfatase N-terminal domain-containing protein</fullName>
    </recommendedName>
</protein>
<gene>
    <name evidence="2" type="ORF">Poli38472_009522</name>
</gene>
<dbReference type="Gene3D" id="3.40.720.10">
    <property type="entry name" value="Alkaline Phosphatase, subunit A"/>
    <property type="match status" value="1"/>
</dbReference>
<dbReference type="PANTHER" id="PTHR43751:SF3">
    <property type="entry name" value="SULFATASE N-TERMINAL DOMAIN-CONTAINING PROTEIN"/>
    <property type="match status" value="1"/>
</dbReference>
<dbReference type="PANTHER" id="PTHR43751">
    <property type="entry name" value="SULFATASE"/>
    <property type="match status" value="1"/>
</dbReference>
<dbReference type="EMBL" id="SPLM01000074">
    <property type="protein sequence ID" value="TMW62029.1"/>
    <property type="molecule type" value="Genomic_DNA"/>
</dbReference>
<reference evidence="2" key="1">
    <citation type="submission" date="2019-03" db="EMBL/GenBank/DDBJ databases">
        <title>Long read genome sequence of the mycoparasitic Pythium oligandrum ATCC 38472 isolated from sugarbeet rhizosphere.</title>
        <authorList>
            <person name="Gaulin E."/>
        </authorList>
    </citation>
    <scope>NUCLEOTIDE SEQUENCE</scope>
    <source>
        <strain evidence="2">ATCC 38472_TT</strain>
    </source>
</reference>
<dbReference type="OrthoDB" id="88649at2759"/>
<dbReference type="InterPro" id="IPR000917">
    <property type="entry name" value="Sulfatase_N"/>
</dbReference>
<proteinExistence type="predicted"/>
<keyword evidence="3" id="KW-1185">Reference proteome</keyword>
<sequence length="177" mass="20458">MLYRRTTGFKGPLAFDVTVDQAKLPNVLVLVVKSFRFWDSLYMNENSTISEAMKQHHLSVTPNFDRWAKRGVAFNNMWSSWQTSRLLESILFGQIPLDSVTETGTTYGREDTKLSGMPQFFKQKGYETVFTTGCTIKYDQWDRFLPSHGFDTVLGEREIRALAEKEFGISPSDWYNL</sequence>
<dbReference type="InterPro" id="IPR017850">
    <property type="entry name" value="Alkaline_phosphatase_core_sf"/>
</dbReference>
<feature type="domain" description="Sulfatase N-terminal" evidence="1">
    <location>
        <begin position="25"/>
        <end position="161"/>
    </location>
</feature>
<dbReference type="Proteomes" id="UP000794436">
    <property type="component" value="Unassembled WGS sequence"/>
</dbReference>
<evidence type="ECO:0000313" key="2">
    <source>
        <dbReference type="EMBL" id="TMW62029.1"/>
    </source>
</evidence>
<organism evidence="2 3">
    <name type="scientific">Pythium oligandrum</name>
    <name type="common">Mycoparasitic fungus</name>
    <dbReference type="NCBI Taxonomy" id="41045"/>
    <lineage>
        <taxon>Eukaryota</taxon>
        <taxon>Sar</taxon>
        <taxon>Stramenopiles</taxon>
        <taxon>Oomycota</taxon>
        <taxon>Peronosporomycetes</taxon>
        <taxon>Pythiales</taxon>
        <taxon>Pythiaceae</taxon>
        <taxon>Pythium</taxon>
    </lineage>
</organism>
<accession>A0A8K1CFD9</accession>
<dbReference type="SUPFAM" id="SSF53649">
    <property type="entry name" value="Alkaline phosphatase-like"/>
    <property type="match status" value="1"/>
</dbReference>
<name>A0A8K1CFD9_PYTOL</name>
<dbReference type="InterPro" id="IPR052701">
    <property type="entry name" value="GAG_Ulvan_Degrading_Sulfatases"/>
</dbReference>
<evidence type="ECO:0000313" key="3">
    <source>
        <dbReference type="Proteomes" id="UP000794436"/>
    </source>
</evidence>
<evidence type="ECO:0000259" key="1">
    <source>
        <dbReference type="Pfam" id="PF00884"/>
    </source>
</evidence>
<comment type="caution">
    <text evidence="2">The sequence shown here is derived from an EMBL/GenBank/DDBJ whole genome shotgun (WGS) entry which is preliminary data.</text>
</comment>
<dbReference type="AlphaFoldDB" id="A0A8K1CFD9"/>